<dbReference type="OrthoDB" id="9763644at2"/>
<comment type="caution">
    <text evidence="1">The sequence shown here is derived from an EMBL/GenBank/DDBJ whole genome shotgun (WGS) entry which is preliminary data.</text>
</comment>
<name>K2HEH5_9RHOB</name>
<dbReference type="STRING" id="1231392.OCGS_0972"/>
<dbReference type="AlphaFoldDB" id="K2HEH5"/>
<keyword evidence="2" id="KW-1185">Reference proteome</keyword>
<gene>
    <name evidence="1" type="ORF">OCGS_0972</name>
</gene>
<dbReference type="PATRIC" id="fig|1231392.3.peg.977"/>
<protein>
    <submittedName>
        <fullName evidence="1">Putative ATPase</fullName>
    </submittedName>
</protein>
<accession>K2HEH5</accession>
<sequence length="151" mass="17065">MQRRLLLITFTRTIPLEERVEDIGKRIAAEEPDLLLAWAVEGASRLIRQRNYAIPQSCHEELLEWVLSEDPVAAWVDACVKVVPIVNGGPTIATRDAHLRFQNWALAEGYKPEKLPAINGFVQRVQARVAGIQHKRTSSGRYLVGLTVTQW</sequence>
<evidence type="ECO:0000313" key="2">
    <source>
        <dbReference type="Proteomes" id="UP000006765"/>
    </source>
</evidence>
<reference evidence="1 2" key="1">
    <citation type="journal article" date="2012" name="J. Bacteriol.">
        <title>Draft Genome Sequence of Oceaniovalibus guishaninsula JLT2003T.</title>
        <authorList>
            <person name="Tang K."/>
            <person name="Liu K."/>
            <person name="Jiao N."/>
        </authorList>
    </citation>
    <scope>NUCLEOTIDE SEQUENCE [LARGE SCALE GENOMIC DNA]</scope>
    <source>
        <strain evidence="1 2">JLT2003</strain>
    </source>
</reference>
<proteinExistence type="predicted"/>
<dbReference type="RefSeq" id="WP_007426125.1">
    <property type="nucleotide sequence ID" value="NZ_AMGO01000012.1"/>
</dbReference>
<organism evidence="1 2">
    <name type="scientific">Oceaniovalibus guishaninsula JLT2003</name>
    <dbReference type="NCBI Taxonomy" id="1231392"/>
    <lineage>
        <taxon>Bacteria</taxon>
        <taxon>Pseudomonadati</taxon>
        <taxon>Pseudomonadota</taxon>
        <taxon>Alphaproteobacteria</taxon>
        <taxon>Rhodobacterales</taxon>
        <taxon>Roseobacteraceae</taxon>
        <taxon>Oceaniovalibus</taxon>
    </lineage>
</organism>
<dbReference type="EMBL" id="AMGO01000012">
    <property type="protein sequence ID" value="EKE44937.1"/>
    <property type="molecule type" value="Genomic_DNA"/>
</dbReference>
<dbReference type="Proteomes" id="UP000006765">
    <property type="component" value="Unassembled WGS sequence"/>
</dbReference>
<evidence type="ECO:0000313" key="1">
    <source>
        <dbReference type="EMBL" id="EKE44937.1"/>
    </source>
</evidence>